<protein>
    <submittedName>
        <fullName evidence="2">Uncharacterized protein</fullName>
    </submittedName>
</protein>
<sequence>MAQRLCLRAADTPSFQDFFSIFLRQCVSGAARYRRALMRTSGRSGGCEATPDAKKVETGGKKAPVPALEIRRSSAALVAAAERVLWARAPLARELVEENHSAGGEHAEQSEAHCHGDIHASSFESGWRGK</sequence>
<dbReference type="Proteomes" id="UP000298656">
    <property type="component" value="Chromosome 1"/>
</dbReference>
<dbReference type="EMBL" id="CP040077">
    <property type="protein sequence ID" value="QCP50118.1"/>
    <property type="molecule type" value="Genomic_DNA"/>
</dbReference>
<reference evidence="2 3" key="1">
    <citation type="submission" date="2019-05" db="EMBL/GenBank/DDBJ databases">
        <title>Burkholderia sp. DHOD12, isolated from subtropical forest soil.</title>
        <authorList>
            <person name="Gao Z.-H."/>
            <person name="Qiu L.-H."/>
        </authorList>
    </citation>
    <scope>NUCLEOTIDE SEQUENCE [LARGE SCALE GENOMIC DNA]</scope>
    <source>
        <strain evidence="2 3">DHOD12</strain>
    </source>
</reference>
<evidence type="ECO:0000313" key="2">
    <source>
        <dbReference type="EMBL" id="QCP50118.1"/>
    </source>
</evidence>
<organism evidence="2 3">
    <name type="scientific">Trinickia violacea</name>
    <dbReference type="NCBI Taxonomy" id="2571746"/>
    <lineage>
        <taxon>Bacteria</taxon>
        <taxon>Pseudomonadati</taxon>
        <taxon>Pseudomonadota</taxon>
        <taxon>Betaproteobacteria</taxon>
        <taxon>Burkholderiales</taxon>
        <taxon>Burkholderiaceae</taxon>
        <taxon>Trinickia</taxon>
    </lineage>
</organism>
<feature type="compositionally biased region" description="Basic and acidic residues" evidence="1">
    <location>
        <begin position="51"/>
        <end position="60"/>
    </location>
</feature>
<accession>A0A4P8IMD8</accession>
<feature type="region of interest" description="Disordered" evidence="1">
    <location>
        <begin position="42"/>
        <end position="62"/>
    </location>
</feature>
<evidence type="ECO:0000313" key="3">
    <source>
        <dbReference type="Proteomes" id="UP000298656"/>
    </source>
</evidence>
<dbReference type="RefSeq" id="WP_137332937.1">
    <property type="nucleotide sequence ID" value="NZ_CP040077.1"/>
</dbReference>
<gene>
    <name evidence="2" type="ORF">FAZ95_13605</name>
</gene>
<dbReference type="AlphaFoldDB" id="A0A4P8IMD8"/>
<keyword evidence="3" id="KW-1185">Reference proteome</keyword>
<proteinExistence type="predicted"/>
<dbReference type="KEGG" id="tvl:FAZ95_13605"/>
<evidence type="ECO:0000256" key="1">
    <source>
        <dbReference type="SAM" id="MobiDB-lite"/>
    </source>
</evidence>
<name>A0A4P8IMD8_9BURK</name>